<sequence length="343" mass="35833">MLTGFNTDITYNGVVYHVQTEDKGPANPLILSLVYVGGQILASKRTYYVKELEEGVTPAELQKKLEKQHKAILALIARGRVEELIHKRETAANRSPVEPPPLPPAPPALPPHPSATESLSPALTKSFSEGPPAPVTGSLPPPPPPPPPIPGLTRVTSALDSVLAGISDPLHRAPSTPPPPPHPAPSSSGPAVTTMLGNLLPPLGQPGASSDWSPSTTGGTPKASIDLNSMVNQYVASNLQSEKPVITLLGNPAFYAGETVVIQVHVTRGVNGPPIPNAPVIVKVFGTHDRPHRSSASTGQDGTAVLTLTLPNIHAGTAAVVISVMTESGEAEVKHLIRRRKIG</sequence>
<feature type="compositionally biased region" description="Polar residues" evidence="1">
    <location>
        <begin position="208"/>
        <end position="219"/>
    </location>
</feature>
<dbReference type="InterPro" id="IPR008964">
    <property type="entry name" value="Invasin/intimin_cell_adhesion"/>
</dbReference>
<evidence type="ECO:0000256" key="1">
    <source>
        <dbReference type="SAM" id="MobiDB-lite"/>
    </source>
</evidence>
<dbReference type="EMBL" id="CP072642">
    <property type="protein sequence ID" value="QUV94392.1"/>
    <property type="molecule type" value="Genomic_DNA"/>
</dbReference>
<organism evidence="2 3">
    <name type="scientific">Chloracidobacterium sp. N</name>
    <dbReference type="NCBI Taxonomy" id="2821540"/>
    <lineage>
        <taxon>Bacteria</taxon>
        <taxon>Pseudomonadati</taxon>
        <taxon>Acidobacteriota</taxon>
        <taxon>Terriglobia</taxon>
        <taxon>Terriglobales</taxon>
        <taxon>Acidobacteriaceae</taxon>
        <taxon>Chloracidobacterium</taxon>
        <taxon>Chloracidobacterium aggregatum</taxon>
    </lineage>
</organism>
<dbReference type="SUPFAM" id="SSF49373">
    <property type="entry name" value="Invasin/intimin cell-adhesion fragments"/>
    <property type="match status" value="1"/>
</dbReference>
<feature type="compositionally biased region" description="Pro residues" evidence="1">
    <location>
        <begin position="97"/>
        <end position="113"/>
    </location>
</feature>
<evidence type="ECO:0000313" key="3">
    <source>
        <dbReference type="Proteomes" id="UP000677668"/>
    </source>
</evidence>
<accession>A0ABX8B099</accession>
<keyword evidence="3" id="KW-1185">Reference proteome</keyword>
<feature type="compositionally biased region" description="Pro residues" evidence="1">
    <location>
        <begin position="131"/>
        <end position="150"/>
    </location>
</feature>
<dbReference type="RefSeq" id="WP_211422688.1">
    <property type="nucleotide sequence ID" value="NZ_CP072642.1"/>
</dbReference>
<gene>
    <name evidence="2" type="ORF">J8C05_02800</name>
</gene>
<proteinExistence type="predicted"/>
<feature type="region of interest" description="Disordered" evidence="1">
    <location>
        <begin position="89"/>
        <end position="154"/>
    </location>
</feature>
<feature type="compositionally biased region" description="Pro residues" evidence="1">
    <location>
        <begin position="175"/>
        <end position="184"/>
    </location>
</feature>
<feature type="region of interest" description="Disordered" evidence="1">
    <location>
        <begin position="167"/>
        <end position="224"/>
    </location>
</feature>
<protein>
    <submittedName>
        <fullName evidence="2">Uncharacterized protein</fullName>
    </submittedName>
</protein>
<dbReference type="Proteomes" id="UP000677668">
    <property type="component" value="Chromosome 1"/>
</dbReference>
<reference evidence="2 3" key="1">
    <citation type="submission" date="2021-03" db="EMBL/GenBank/DDBJ databases">
        <title>Genomic and phenotypic characterization of Chloracidobacterium isolates provides evidence for multiple species.</title>
        <authorList>
            <person name="Saini M.K."/>
            <person name="Costas A.M.G."/>
            <person name="Tank M."/>
            <person name="Bryant D.A."/>
        </authorList>
    </citation>
    <scope>NUCLEOTIDE SEQUENCE [LARGE SCALE GENOMIC DNA]</scope>
    <source>
        <strain evidence="2 3">N</strain>
    </source>
</reference>
<evidence type="ECO:0000313" key="2">
    <source>
        <dbReference type="EMBL" id="QUV94392.1"/>
    </source>
</evidence>
<feature type="compositionally biased region" description="Polar residues" evidence="1">
    <location>
        <begin position="115"/>
        <end position="127"/>
    </location>
</feature>
<feature type="compositionally biased region" description="Low complexity" evidence="1">
    <location>
        <begin position="185"/>
        <end position="207"/>
    </location>
</feature>
<name>A0ABX8B099_9BACT</name>